<evidence type="ECO:0000256" key="2">
    <source>
        <dbReference type="ARBA" id="ARBA00023295"/>
    </source>
</evidence>
<dbReference type="InterPro" id="IPR013780">
    <property type="entry name" value="Glyco_hydro_b"/>
</dbReference>
<dbReference type="Gene3D" id="3.20.20.80">
    <property type="entry name" value="Glycosidases"/>
    <property type="match status" value="1"/>
</dbReference>
<keyword evidence="6" id="KW-1185">Reference proteome</keyword>
<dbReference type="Pfam" id="PF10438">
    <property type="entry name" value="Cyc-maltodext_C"/>
    <property type="match status" value="1"/>
</dbReference>
<dbReference type="InterPro" id="IPR019492">
    <property type="entry name" value="Cyclo-malto-dextrinase_C"/>
</dbReference>
<keyword evidence="1 5" id="KW-0378">Hydrolase</keyword>
<evidence type="ECO:0000256" key="3">
    <source>
        <dbReference type="SAM" id="SignalP"/>
    </source>
</evidence>
<keyword evidence="3" id="KW-0732">Signal</keyword>
<dbReference type="InterPro" id="IPR004185">
    <property type="entry name" value="Glyco_hydro_13_lg-like_dom"/>
</dbReference>
<evidence type="ECO:0000313" key="6">
    <source>
        <dbReference type="Proteomes" id="UP001620339"/>
    </source>
</evidence>
<dbReference type="SMART" id="SM00642">
    <property type="entry name" value="Aamy"/>
    <property type="match status" value="1"/>
</dbReference>
<gene>
    <name evidence="5" type="ORF">ISP25_12395</name>
</gene>
<feature type="chain" id="PRO_5045656326" evidence="3">
    <location>
        <begin position="38"/>
        <end position="678"/>
    </location>
</feature>
<feature type="signal peptide" evidence="3">
    <location>
        <begin position="1"/>
        <end position="37"/>
    </location>
</feature>
<evidence type="ECO:0000256" key="1">
    <source>
        <dbReference type="ARBA" id="ARBA00022801"/>
    </source>
</evidence>
<dbReference type="InterPro" id="IPR013783">
    <property type="entry name" value="Ig-like_fold"/>
</dbReference>
<dbReference type="SUPFAM" id="SSF81296">
    <property type="entry name" value="E set domains"/>
    <property type="match status" value="1"/>
</dbReference>
<dbReference type="InterPro" id="IPR017853">
    <property type="entry name" value="GH"/>
</dbReference>
<dbReference type="PANTHER" id="PTHR10357">
    <property type="entry name" value="ALPHA-AMYLASE FAMILY MEMBER"/>
    <property type="match status" value="1"/>
</dbReference>
<dbReference type="CDD" id="cd11338">
    <property type="entry name" value="AmyAc_CMD"/>
    <property type="match status" value="1"/>
</dbReference>
<organism evidence="5 6">
    <name type="scientific">Rhodanobacter hydrolyticus</name>
    <dbReference type="NCBI Taxonomy" id="2250595"/>
    <lineage>
        <taxon>Bacteria</taxon>
        <taxon>Pseudomonadati</taxon>
        <taxon>Pseudomonadota</taxon>
        <taxon>Gammaproteobacteria</taxon>
        <taxon>Lysobacterales</taxon>
        <taxon>Rhodanobacteraceae</taxon>
        <taxon>Rhodanobacter</taxon>
    </lineage>
</organism>
<sequence length="678" mass="74010">MSHPMKREPYGLHRLPLALCMALALSSASLWSTAARAASNDNNVEWAGLFHDQGPVYDSAPEPTASTPVTLTFRTYKGDITSANIKYYDSADGQYHWVAMQWVANDATGTYDLWQGTIPASSSEKYYRFQINDGTATAWYNAAGITSSEPSSGDFFIIPGFKTPAWMKNGVIYQVFPDRFYNGDTSNDVTNGEYTYAGCATEQHAWGTAVTSNVSGCNSAVFFGGDLAGVDQKLSYIKGTLGADIVYLNPIFSSPTNHKYDTQNYYTVDPAFGSNTTLQQLIGDIHSASNGPAGYVILDGVFNHSGDSNCWFGAQTYDSLTCSQPGAYQSQSSPYYSYYTFQTWPSSYSTFFGITSMPKLDYGASGSATRNQIYGNAGSVVQTYLAQPYGIDGWRLDAAQYLDAGGNNGSDTTNHQIMQELRTAVKSVNSNAEIVGEYWGDASSWLDDGAEWDSAMNYNGFTQPASEWICGVDESGNSASLTPSQLDSWLLGTRADLPIDVQQTMTNFLGSHDTERFATRCGADIWKTYLGLIFQMTYVGTPTIYYGDEYGMQGGADPDNRRTFDWTQATTSNAAVALTQQLIRIRNEYPALRTGSFMTLVTDDTNDIYAFARFDKSNRLAVVLNGTSNTETVTVPVYEESMTNGSQVTDLITGTKYTVSNGNVTVSVEGHYGAILAQ</sequence>
<dbReference type="InterPro" id="IPR014756">
    <property type="entry name" value="Ig_E-set"/>
</dbReference>
<dbReference type="Gene3D" id="2.60.40.10">
    <property type="entry name" value="Immunoglobulins"/>
    <property type="match status" value="1"/>
</dbReference>
<proteinExistence type="predicted"/>
<dbReference type="SUPFAM" id="SSF51445">
    <property type="entry name" value="(Trans)glycosidases"/>
    <property type="match status" value="1"/>
</dbReference>
<dbReference type="Gene3D" id="2.60.40.1180">
    <property type="entry name" value="Golgi alpha-mannosidase II"/>
    <property type="match status" value="1"/>
</dbReference>
<dbReference type="SUPFAM" id="SSF51011">
    <property type="entry name" value="Glycosyl hydrolase domain"/>
    <property type="match status" value="1"/>
</dbReference>
<accession>A0ABW8J6F1</accession>
<dbReference type="Proteomes" id="UP001620339">
    <property type="component" value="Unassembled WGS sequence"/>
</dbReference>
<dbReference type="EMBL" id="JADIKK010000008">
    <property type="protein sequence ID" value="MFK2877873.1"/>
    <property type="molecule type" value="Genomic_DNA"/>
</dbReference>
<reference evidence="5 6" key="1">
    <citation type="submission" date="2020-10" db="EMBL/GenBank/DDBJ databases">
        <title>Phylogeny of dyella-like bacteria.</title>
        <authorList>
            <person name="Fu J."/>
        </authorList>
    </citation>
    <scope>NUCLEOTIDE SEQUENCE [LARGE SCALE GENOMIC DNA]</scope>
    <source>
        <strain evidence="5 6">KACC 19113</strain>
    </source>
</reference>
<feature type="domain" description="Glycosyl hydrolase family 13 catalytic" evidence="4">
    <location>
        <begin position="174"/>
        <end position="586"/>
    </location>
</feature>
<dbReference type="Pfam" id="PF00128">
    <property type="entry name" value="Alpha-amylase"/>
    <property type="match status" value="1"/>
</dbReference>
<dbReference type="CDD" id="cd02857">
    <property type="entry name" value="E_set_CDase_PDE_N"/>
    <property type="match status" value="1"/>
</dbReference>
<protein>
    <submittedName>
        <fullName evidence="5">Glycoside hydrolase family 13 protein</fullName>
    </submittedName>
</protein>
<evidence type="ECO:0000259" key="4">
    <source>
        <dbReference type="SMART" id="SM00642"/>
    </source>
</evidence>
<comment type="caution">
    <text evidence="5">The sequence shown here is derived from an EMBL/GenBank/DDBJ whole genome shotgun (WGS) entry which is preliminary data.</text>
</comment>
<dbReference type="Pfam" id="PF02903">
    <property type="entry name" value="Alpha-amylase_N"/>
    <property type="match status" value="1"/>
</dbReference>
<dbReference type="PANTHER" id="PTHR10357:SF210">
    <property type="entry name" value="MALTODEXTRIN GLUCOSIDASE"/>
    <property type="match status" value="1"/>
</dbReference>
<evidence type="ECO:0000313" key="5">
    <source>
        <dbReference type="EMBL" id="MFK2877873.1"/>
    </source>
</evidence>
<name>A0ABW8J6F1_9GAMM</name>
<keyword evidence="2" id="KW-0326">Glycosidase</keyword>
<dbReference type="GO" id="GO:0016787">
    <property type="term" value="F:hydrolase activity"/>
    <property type="evidence" value="ECO:0007669"/>
    <property type="project" value="UniProtKB-KW"/>
</dbReference>
<dbReference type="InterPro" id="IPR006047">
    <property type="entry name" value="GH13_cat_dom"/>
</dbReference>